<comment type="caution">
    <text evidence="2">The sequence shown here is derived from an EMBL/GenBank/DDBJ whole genome shotgun (WGS) entry which is preliminary data.</text>
</comment>
<name>A0A819KP23_9BILA</name>
<feature type="region of interest" description="Disordered" evidence="1">
    <location>
        <begin position="1"/>
        <end position="25"/>
    </location>
</feature>
<dbReference type="AlphaFoldDB" id="A0A819KP23"/>
<dbReference type="EMBL" id="CAJOAX010005437">
    <property type="protein sequence ID" value="CAF3947811.1"/>
    <property type="molecule type" value="Genomic_DNA"/>
</dbReference>
<protein>
    <submittedName>
        <fullName evidence="2">Uncharacterized protein</fullName>
    </submittedName>
</protein>
<reference evidence="2" key="1">
    <citation type="submission" date="2021-02" db="EMBL/GenBank/DDBJ databases">
        <authorList>
            <person name="Nowell W R."/>
        </authorList>
    </citation>
    <scope>NUCLEOTIDE SEQUENCE</scope>
</reference>
<organism evidence="2 3">
    <name type="scientific">Rotaria sordida</name>
    <dbReference type="NCBI Taxonomy" id="392033"/>
    <lineage>
        <taxon>Eukaryota</taxon>
        <taxon>Metazoa</taxon>
        <taxon>Spiralia</taxon>
        <taxon>Gnathifera</taxon>
        <taxon>Rotifera</taxon>
        <taxon>Eurotatoria</taxon>
        <taxon>Bdelloidea</taxon>
        <taxon>Philodinida</taxon>
        <taxon>Philodinidae</taxon>
        <taxon>Rotaria</taxon>
    </lineage>
</organism>
<feature type="compositionally biased region" description="Polar residues" evidence="1">
    <location>
        <begin position="12"/>
        <end position="22"/>
    </location>
</feature>
<proteinExistence type="predicted"/>
<dbReference type="Proteomes" id="UP000663823">
    <property type="component" value="Unassembled WGS sequence"/>
</dbReference>
<evidence type="ECO:0000313" key="3">
    <source>
        <dbReference type="Proteomes" id="UP000663823"/>
    </source>
</evidence>
<evidence type="ECO:0000313" key="2">
    <source>
        <dbReference type="EMBL" id="CAF3947811.1"/>
    </source>
</evidence>
<accession>A0A819KP23</accession>
<feature type="non-terminal residue" evidence="2">
    <location>
        <position position="1"/>
    </location>
</feature>
<evidence type="ECO:0000256" key="1">
    <source>
        <dbReference type="SAM" id="MobiDB-lite"/>
    </source>
</evidence>
<sequence>MRKYDKQKLKKASNSTNESISSEAVPLLEGNLSEEELPVVSPAMKFLKYMSNNEAAELEKQIILLNKLKYLINPARVSKKLSPEEIICLTSETSKDGIRHVALYNHHIVLRAHTPEEDFEVLSSSAAKS</sequence>
<gene>
    <name evidence="2" type="ORF">OTI717_LOCUS26216</name>
</gene>